<proteinExistence type="predicted"/>
<evidence type="ECO:0000256" key="1">
    <source>
        <dbReference type="ARBA" id="ARBA00023157"/>
    </source>
</evidence>
<evidence type="ECO:0000313" key="2">
    <source>
        <dbReference type="EMBL" id="NXI72331.1"/>
    </source>
</evidence>
<name>A0A7K9VI11_ANSSE</name>
<reference evidence="2 3" key="1">
    <citation type="submission" date="2019-09" db="EMBL/GenBank/DDBJ databases">
        <title>Bird 10,000 Genomes (B10K) Project - Family phase.</title>
        <authorList>
            <person name="Zhang G."/>
        </authorList>
    </citation>
    <scope>NUCLEOTIDE SEQUENCE [LARGE SCALE GENOMIC DNA]</scope>
    <source>
        <strain evidence="2">B10K-DU-001-57</strain>
        <tissue evidence="2">Muscle</tissue>
    </source>
</reference>
<dbReference type="AlphaFoldDB" id="A0A7K9VI11"/>
<feature type="non-terminal residue" evidence="2">
    <location>
        <position position="94"/>
    </location>
</feature>
<sequence length="94" mass="10170">AFRSFARWFIPCLGVSELEKAIINISAVTETIRDSSANAVSPVQEEVSQLAKITMRDRMALDVLSTSQGGLCTVVNTSCCVYIDQSGRVATNLN</sequence>
<accession>A0A7K9VI11</accession>
<dbReference type="Gene3D" id="1.10.287.210">
    <property type="match status" value="1"/>
</dbReference>
<keyword evidence="3" id="KW-1185">Reference proteome</keyword>
<dbReference type="SUPFAM" id="SSF58069">
    <property type="entry name" value="Virus ectodomain"/>
    <property type="match status" value="1"/>
</dbReference>
<feature type="non-terminal residue" evidence="2">
    <location>
        <position position="1"/>
    </location>
</feature>
<organism evidence="2 3">
    <name type="scientific">Anseranas semipalmata</name>
    <name type="common">Magpie goose</name>
    <name type="synonym">Anas semipalmata</name>
    <dbReference type="NCBI Taxonomy" id="8851"/>
    <lineage>
        <taxon>Eukaryota</taxon>
        <taxon>Metazoa</taxon>
        <taxon>Chordata</taxon>
        <taxon>Craniata</taxon>
        <taxon>Vertebrata</taxon>
        <taxon>Euteleostomi</taxon>
        <taxon>Archelosauria</taxon>
        <taxon>Archosauria</taxon>
        <taxon>Dinosauria</taxon>
        <taxon>Saurischia</taxon>
        <taxon>Theropoda</taxon>
        <taxon>Coelurosauria</taxon>
        <taxon>Aves</taxon>
        <taxon>Neognathae</taxon>
        <taxon>Galloanserae</taxon>
        <taxon>Anseriformes</taxon>
        <taxon>Anseranatidae</taxon>
        <taxon>Anseranas</taxon>
    </lineage>
</organism>
<dbReference type="Proteomes" id="UP000567872">
    <property type="component" value="Unassembled WGS sequence"/>
</dbReference>
<protein>
    <submittedName>
        <fullName evidence="2">SYCY2 protein</fullName>
    </submittedName>
</protein>
<comment type="caution">
    <text evidence="2">The sequence shown here is derived from an EMBL/GenBank/DDBJ whole genome shotgun (WGS) entry which is preliminary data.</text>
</comment>
<gene>
    <name evidence="2" type="primary">Ervfrd1</name>
    <name evidence="2" type="ORF">ANSSEM_R16052</name>
</gene>
<dbReference type="OrthoDB" id="8949317at2759"/>
<dbReference type="PANTHER" id="PTHR10424">
    <property type="entry name" value="VIRAL ENVELOPE PROTEIN"/>
    <property type="match status" value="1"/>
</dbReference>
<dbReference type="EMBL" id="VXAA01006168">
    <property type="protein sequence ID" value="NXI72331.1"/>
    <property type="molecule type" value="Genomic_DNA"/>
</dbReference>
<dbReference type="Pfam" id="PF00429">
    <property type="entry name" value="TLV_coat"/>
    <property type="match status" value="1"/>
</dbReference>
<dbReference type="PANTHER" id="PTHR10424:SF73">
    <property type="entry name" value="ENDOGENOUS RETROVIRUS GROUP FC1 ENV POLYPROTEIN-RELATED"/>
    <property type="match status" value="1"/>
</dbReference>
<keyword evidence="1" id="KW-1015">Disulfide bond</keyword>
<evidence type="ECO:0000313" key="3">
    <source>
        <dbReference type="Proteomes" id="UP000567872"/>
    </source>
</evidence>
<dbReference type="InterPro" id="IPR018154">
    <property type="entry name" value="TLV/ENV_coat_polyprotein"/>
</dbReference>